<comment type="caution">
    <text evidence="1">The sequence shown here is derived from an EMBL/GenBank/DDBJ whole genome shotgun (WGS) entry which is preliminary data.</text>
</comment>
<dbReference type="RefSeq" id="WP_317945705.1">
    <property type="nucleotide sequence ID" value="NZ_JAUBDI010000018.1"/>
</dbReference>
<name>A0ABU4GCB4_9BACL</name>
<sequence length="54" mass="6248">MYDPFIMLISFFALHALDQLKVFHHGGFFLSIEFTIYSIGYEKLSIGYVDLSIV</sequence>
<organism evidence="1 2">
    <name type="scientific">Sporosarcina saromensis</name>
    <dbReference type="NCBI Taxonomy" id="359365"/>
    <lineage>
        <taxon>Bacteria</taxon>
        <taxon>Bacillati</taxon>
        <taxon>Bacillota</taxon>
        <taxon>Bacilli</taxon>
        <taxon>Bacillales</taxon>
        <taxon>Caryophanaceae</taxon>
        <taxon>Sporosarcina</taxon>
    </lineage>
</organism>
<protein>
    <submittedName>
        <fullName evidence="1">Uncharacterized protein</fullName>
    </submittedName>
</protein>
<dbReference type="Proteomes" id="UP001282284">
    <property type="component" value="Unassembled WGS sequence"/>
</dbReference>
<dbReference type="EMBL" id="JAUBDI010000018">
    <property type="protein sequence ID" value="MDW0114573.1"/>
    <property type="molecule type" value="Genomic_DNA"/>
</dbReference>
<proteinExistence type="predicted"/>
<gene>
    <name evidence="1" type="ORF">QT711_15345</name>
</gene>
<accession>A0ABU4GCB4</accession>
<keyword evidence="2" id="KW-1185">Reference proteome</keyword>
<evidence type="ECO:0000313" key="2">
    <source>
        <dbReference type="Proteomes" id="UP001282284"/>
    </source>
</evidence>
<evidence type="ECO:0000313" key="1">
    <source>
        <dbReference type="EMBL" id="MDW0114573.1"/>
    </source>
</evidence>
<reference evidence="1 2" key="1">
    <citation type="submission" date="2023-06" db="EMBL/GenBank/DDBJ databases">
        <title>Sporosarcina sp. nov., isolated from Korean traditional fermented seafood 'Jeotgal'.</title>
        <authorList>
            <person name="Yang A.I."/>
            <person name="Shin N.-R."/>
        </authorList>
    </citation>
    <scope>NUCLEOTIDE SEQUENCE [LARGE SCALE GENOMIC DNA]</scope>
    <source>
        <strain evidence="1 2">KCTC13119</strain>
    </source>
</reference>